<keyword evidence="3" id="KW-1185">Reference proteome</keyword>
<reference evidence="2" key="1">
    <citation type="journal article" date="2023" name="bioRxiv">
        <title>Scaffold-level genome assemblies of two parasitoid biocontrol wasps reveal the parthenogenesis mechanism and an associated novel virus.</title>
        <authorList>
            <person name="Inwood S."/>
            <person name="Skelly J."/>
            <person name="Guhlin J."/>
            <person name="Harrop T."/>
            <person name="Goldson S."/>
            <person name="Dearden P."/>
        </authorList>
    </citation>
    <scope>NUCLEOTIDE SEQUENCE</scope>
    <source>
        <strain evidence="2">Lincoln</strain>
        <tissue evidence="2">Whole body</tissue>
    </source>
</reference>
<comment type="caution">
    <text evidence="2">The sequence shown here is derived from an EMBL/GenBank/DDBJ whole genome shotgun (WGS) entry which is preliminary data.</text>
</comment>
<dbReference type="SUPFAM" id="SSF52058">
    <property type="entry name" value="L domain-like"/>
    <property type="match status" value="1"/>
</dbReference>
<dbReference type="InterPro" id="IPR001810">
    <property type="entry name" value="F-box_dom"/>
</dbReference>
<proteinExistence type="predicted"/>
<feature type="domain" description="F-box" evidence="1">
    <location>
        <begin position="1"/>
        <end position="47"/>
    </location>
</feature>
<dbReference type="PROSITE" id="PS50181">
    <property type="entry name" value="FBOX"/>
    <property type="match status" value="1"/>
</dbReference>
<evidence type="ECO:0000313" key="2">
    <source>
        <dbReference type="EMBL" id="KAK0179379.1"/>
    </source>
</evidence>
<sequence>MATIEILNEDVLREIFSYLSFHERYQMGFVCKKWRNVHESMISIHRLHCVKRDFVNHKRLIQIFNDTLDVLIDDRADVVALLKKYASAFKEIIIKDIAQENIPRSIYKLLSESTQLNYVDFHCERSESLERFLKFLPTKNLEYLSINFGTMCKCIEPRLNFHLKKVLGKTTKLKHLHFDSMYISEFPLIGGIGTLKKLTLRIIDTTALNSNIEKLQNLETLDIVCQEIYNAANITKLMRICRKLHTIQFWSHDMLPETTLNEMISLPNLRNLNLITIKNSYKSWYKFSNLERIGIWQKEALSPTRDQIQSFLERSKNLKTYEFMFVKPNGHFNNLFQKVATDIGHKCERYCSIERSAWKDMVRNIEILYMI</sequence>
<name>A0AA39KZD7_MICHY</name>
<dbReference type="EMBL" id="JAQQBR010000003">
    <property type="protein sequence ID" value="KAK0179379.1"/>
    <property type="molecule type" value="Genomic_DNA"/>
</dbReference>
<dbReference type="Gene3D" id="3.80.10.10">
    <property type="entry name" value="Ribonuclease Inhibitor"/>
    <property type="match status" value="1"/>
</dbReference>
<accession>A0AA39KZD7</accession>
<protein>
    <recommendedName>
        <fullName evidence="1">F-box domain-containing protein</fullName>
    </recommendedName>
</protein>
<dbReference type="Proteomes" id="UP001168972">
    <property type="component" value="Unassembled WGS sequence"/>
</dbReference>
<dbReference type="Pfam" id="PF00646">
    <property type="entry name" value="F-box"/>
    <property type="match status" value="1"/>
</dbReference>
<dbReference type="InterPro" id="IPR032675">
    <property type="entry name" value="LRR_dom_sf"/>
</dbReference>
<organism evidence="2 3">
    <name type="scientific">Microctonus hyperodae</name>
    <name type="common">Parasitoid wasp</name>
    <dbReference type="NCBI Taxonomy" id="165561"/>
    <lineage>
        <taxon>Eukaryota</taxon>
        <taxon>Metazoa</taxon>
        <taxon>Ecdysozoa</taxon>
        <taxon>Arthropoda</taxon>
        <taxon>Hexapoda</taxon>
        <taxon>Insecta</taxon>
        <taxon>Pterygota</taxon>
        <taxon>Neoptera</taxon>
        <taxon>Endopterygota</taxon>
        <taxon>Hymenoptera</taxon>
        <taxon>Apocrita</taxon>
        <taxon>Ichneumonoidea</taxon>
        <taxon>Braconidae</taxon>
        <taxon>Euphorinae</taxon>
        <taxon>Microctonus</taxon>
    </lineage>
</organism>
<evidence type="ECO:0000259" key="1">
    <source>
        <dbReference type="PROSITE" id="PS50181"/>
    </source>
</evidence>
<gene>
    <name evidence="2" type="ORF">PV327_005137</name>
</gene>
<dbReference type="SUPFAM" id="SSF81383">
    <property type="entry name" value="F-box domain"/>
    <property type="match status" value="1"/>
</dbReference>
<evidence type="ECO:0000313" key="3">
    <source>
        <dbReference type="Proteomes" id="UP001168972"/>
    </source>
</evidence>
<reference evidence="2" key="2">
    <citation type="submission" date="2023-03" db="EMBL/GenBank/DDBJ databases">
        <authorList>
            <person name="Inwood S.N."/>
            <person name="Skelly J.G."/>
            <person name="Guhlin J."/>
            <person name="Harrop T.W.R."/>
            <person name="Goldson S.G."/>
            <person name="Dearden P.K."/>
        </authorList>
    </citation>
    <scope>NUCLEOTIDE SEQUENCE</scope>
    <source>
        <strain evidence="2">Lincoln</strain>
        <tissue evidence="2">Whole body</tissue>
    </source>
</reference>
<dbReference type="InterPro" id="IPR036047">
    <property type="entry name" value="F-box-like_dom_sf"/>
</dbReference>
<dbReference type="CDD" id="cd09917">
    <property type="entry name" value="F-box_SF"/>
    <property type="match status" value="1"/>
</dbReference>
<dbReference type="AlphaFoldDB" id="A0AA39KZD7"/>
<dbReference type="Gene3D" id="1.20.1280.50">
    <property type="match status" value="1"/>
</dbReference>
<dbReference type="SMART" id="SM00256">
    <property type="entry name" value="FBOX"/>
    <property type="match status" value="1"/>
</dbReference>